<evidence type="ECO:0000256" key="1">
    <source>
        <dbReference type="ARBA" id="ARBA00001946"/>
    </source>
</evidence>
<dbReference type="GO" id="GO:0052621">
    <property type="term" value="F:diguanylate cyclase activity"/>
    <property type="evidence" value="ECO:0007669"/>
    <property type="project" value="UniProtKB-EC"/>
</dbReference>
<dbReference type="InterPro" id="IPR011990">
    <property type="entry name" value="TPR-like_helical_dom_sf"/>
</dbReference>
<dbReference type="Gene3D" id="1.25.40.10">
    <property type="entry name" value="Tetratricopeptide repeat domain"/>
    <property type="match status" value="1"/>
</dbReference>
<dbReference type="InterPro" id="IPR019734">
    <property type="entry name" value="TPR_rpt"/>
</dbReference>
<dbReference type="NCBIfam" id="TIGR00254">
    <property type="entry name" value="GGDEF"/>
    <property type="match status" value="1"/>
</dbReference>
<dbReference type="Pfam" id="PF13181">
    <property type="entry name" value="TPR_8"/>
    <property type="match status" value="1"/>
</dbReference>
<dbReference type="InterPro" id="IPR043128">
    <property type="entry name" value="Rev_trsase/Diguanyl_cyclase"/>
</dbReference>
<evidence type="ECO:0000259" key="5">
    <source>
        <dbReference type="PROSITE" id="PS50887"/>
    </source>
</evidence>
<comment type="catalytic activity">
    <reaction evidence="3">
        <text>2 GTP = 3',3'-c-di-GMP + 2 diphosphate</text>
        <dbReference type="Rhea" id="RHEA:24898"/>
        <dbReference type="ChEBI" id="CHEBI:33019"/>
        <dbReference type="ChEBI" id="CHEBI:37565"/>
        <dbReference type="ChEBI" id="CHEBI:58805"/>
        <dbReference type="EC" id="2.7.7.65"/>
    </reaction>
</comment>
<dbReference type="InterPro" id="IPR029787">
    <property type="entry name" value="Nucleotide_cyclase"/>
</dbReference>
<dbReference type="PANTHER" id="PTHR45138:SF9">
    <property type="entry name" value="DIGUANYLATE CYCLASE DGCM-RELATED"/>
    <property type="match status" value="1"/>
</dbReference>
<dbReference type="Pfam" id="PF00990">
    <property type="entry name" value="GGDEF"/>
    <property type="match status" value="1"/>
</dbReference>
<keyword evidence="4" id="KW-0812">Transmembrane</keyword>
<dbReference type="EC" id="2.7.7.65" evidence="2"/>
<evidence type="ECO:0000256" key="4">
    <source>
        <dbReference type="SAM" id="Phobius"/>
    </source>
</evidence>
<keyword evidence="7" id="KW-1185">Reference proteome</keyword>
<dbReference type="PANTHER" id="PTHR45138">
    <property type="entry name" value="REGULATORY COMPONENTS OF SENSORY TRANSDUCTION SYSTEM"/>
    <property type="match status" value="1"/>
</dbReference>
<dbReference type="STRING" id="87626.PTD2_08759"/>
<dbReference type="SUPFAM" id="SSF55073">
    <property type="entry name" value="Nucleotide cyclase"/>
    <property type="match status" value="1"/>
</dbReference>
<name>A4C957_9GAMM</name>
<dbReference type="Proteomes" id="UP000006201">
    <property type="component" value="Unassembled WGS sequence"/>
</dbReference>
<dbReference type="SMART" id="SM00267">
    <property type="entry name" value="GGDEF"/>
    <property type="match status" value="1"/>
</dbReference>
<dbReference type="PROSITE" id="PS50887">
    <property type="entry name" value="GGDEF"/>
    <property type="match status" value="1"/>
</dbReference>
<evidence type="ECO:0000256" key="3">
    <source>
        <dbReference type="ARBA" id="ARBA00034247"/>
    </source>
</evidence>
<comment type="cofactor">
    <cofactor evidence="1">
        <name>Mg(2+)</name>
        <dbReference type="ChEBI" id="CHEBI:18420"/>
    </cofactor>
</comment>
<dbReference type="GO" id="GO:1902201">
    <property type="term" value="P:negative regulation of bacterial-type flagellum-dependent cell motility"/>
    <property type="evidence" value="ECO:0007669"/>
    <property type="project" value="TreeGrafter"/>
</dbReference>
<keyword evidence="4" id="KW-1133">Transmembrane helix</keyword>
<keyword evidence="4" id="KW-0472">Membrane</keyword>
<protein>
    <recommendedName>
        <fullName evidence="2">diguanylate cyclase</fullName>
        <ecNumber evidence="2">2.7.7.65</ecNumber>
    </recommendedName>
</protein>
<dbReference type="SMART" id="SM00028">
    <property type="entry name" value="TPR"/>
    <property type="match status" value="6"/>
</dbReference>
<organism evidence="6 7">
    <name type="scientific">Pseudoalteromonas tunicata D2</name>
    <dbReference type="NCBI Taxonomy" id="87626"/>
    <lineage>
        <taxon>Bacteria</taxon>
        <taxon>Pseudomonadati</taxon>
        <taxon>Pseudomonadota</taxon>
        <taxon>Gammaproteobacteria</taxon>
        <taxon>Alteromonadales</taxon>
        <taxon>Pseudoalteromonadaceae</taxon>
        <taxon>Pseudoalteromonas</taxon>
    </lineage>
</organism>
<comment type="caution">
    <text evidence="6">The sequence shown here is derived from an EMBL/GenBank/DDBJ whole genome shotgun (WGS) entry which is preliminary data.</text>
</comment>
<dbReference type="FunFam" id="3.30.70.270:FF:000001">
    <property type="entry name" value="Diguanylate cyclase domain protein"/>
    <property type="match status" value="1"/>
</dbReference>
<feature type="transmembrane region" description="Helical" evidence="4">
    <location>
        <begin position="446"/>
        <end position="463"/>
    </location>
</feature>
<feature type="domain" description="GGDEF" evidence="5">
    <location>
        <begin position="506"/>
        <end position="639"/>
    </location>
</feature>
<dbReference type="AlphaFoldDB" id="A4C957"/>
<dbReference type="RefSeq" id="WP_009838383.1">
    <property type="nucleotide sequence ID" value="NZ_AAOH01000003.1"/>
</dbReference>
<dbReference type="InterPro" id="IPR050469">
    <property type="entry name" value="Diguanylate_Cyclase"/>
</dbReference>
<dbReference type="CDD" id="cd01949">
    <property type="entry name" value="GGDEF"/>
    <property type="match status" value="1"/>
</dbReference>
<accession>A4C957</accession>
<dbReference type="Gene3D" id="3.30.70.270">
    <property type="match status" value="1"/>
</dbReference>
<dbReference type="SUPFAM" id="SSF48452">
    <property type="entry name" value="TPR-like"/>
    <property type="match status" value="2"/>
</dbReference>
<feature type="transmembrane region" description="Helical" evidence="4">
    <location>
        <begin position="13"/>
        <end position="33"/>
    </location>
</feature>
<dbReference type="InterPro" id="IPR000160">
    <property type="entry name" value="GGDEF_dom"/>
</dbReference>
<evidence type="ECO:0000313" key="7">
    <source>
        <dbReference type="Proteomes" id="UP000006201"/>
    </source>
</evidence>
<dbReference type="eggNOG" id="COG3706">
    <property type="taxonomic scope" value="Bacteria"/>
</dbReference>
<sequence>MNLYFYLLKTSNIAGQLMLAMLFVFCVNINVFAENVHVHWLPQVLEKADELDVKDPFLAYEYLNEVKQTRFAELNAFDQATILNKLANYKVFLGDYEFANELNKQAQALHPEITSETGINIALIEGSLLDIYGKSAEAKQVYHRAIEQAKKEENTQLLADGYAALATSYAYTYQDVEAIQYYQKAYSLVNQLNDELQVAYLKSNLATTYMNLYDYDKAIALLNEAIVYFTEHKLPYDEMRSQITLSRSLMALKQYDKAIICFEKILELSQYLGEKRFVYFAHFGLAEINFKQKEYEAAKTEFKLADDYFSFIQDPFSQMMHFLLSASIANQEKDTVTAQNAIQKVESFVAKLDQKENIYLFIRLSDQKAKLLATLGDYEGAYNEKVASEELLTEYHSQEREDARSKYKVMFDTEQTELQNKLLQQSSLIDQLALEKAKQTEQMQKLVNSLFAAILILLSVFVYRQVKVSKRLNRLANTDSLTQLANRRYTFHFAKIVFKEAQIEQKPLSIIIFDIDHFKRINDNYGHPFGDEVLMAVADKAQAGLREPDLLGRIGGEEFMVVLKNTPINQAVEIAERMRELIAQLSFAAAQQQVKVTASFGVAQFNVDVDDFGSLFQHADEALYRAKNAGRNQVVCNKD</sequence>
<dbReference type="GO" id="GO:0043709">
    <property type="term" value="P:cell adhesion involved in single-species biofilm formation"/>
    <property type="evidence" value="ECO:0007669"/>
    <property type="project" value="TreeGrafter"/>
</dbReference>
<evidence type="ECO:0000256" key="2">
    <source>
        <dbReference type="ARBA" id="ARBA00012528"/>
    </source>
</evidence>
<dbReference type="GO" id="GO:0005886">
    <property type="term" value="C:plasma membrane"/>
    <property type="evidence" value="ECO:0007669"/>
    <property type="project" value="TreeGrafter"/>
</dbReference>
<reference evidence="6 7" key="1">
    <citation type="submission" date="2006-02" db="EMBL/GenBank/DDBJ databases">
        <authorList>
            <person name="Moran M.A."/>
            <person name="Kjelleberg S."/>
            <person name="Egan S."/>
            <person name="Saunders N."/>
            <person name="Thomas T."/>
            <person name="Ferriera S."/>
            <person name="Johnson J."/>
            <person name="Kravitz S."/>
            <person name="Halpern A."/>
            <person name="Remington K."/>
            <person name="Beeson K."/>
            <person name="Tran B."/>
            <person name="Rogers Y.-H."/>
            <person name="Friedman R."/>
            <person name="Venter J.C."/>
        </authorList>
    </citation>
    <scope>NUCLEOTIDE SEQUENCE [LARGE SCALE GENOMIC DNA]</scope>
    <source>
        <strain evidence="6 7">D2</strain>
    </source>
</reference>
<dbReference type="OrthoDB" id="6191081at2"/>
<evidence type="ECO:0000313" key="6">
    <source>
        <dbReference type="EMBL" id="EAR29122.1"/>
    </source>
</evidence>
<dbReference type="HOGENOM" id="CLU_022176_2_0_6"/>
<dbReference type="EMBL" id="AAOH01000003">
    <property type="protein sequence ID" value="EAR29122.1"/>
    <property type="molecule type" value="Genomic_DNA"/>
</dbReference>
<gene>
    <name evidence="6" type="ORF">PTD2_08759</name>
</gene>
<proteinExistence type="predicted"/>